<accession>A0ABP8DPH1</accession>
<comment type="caution">
    <text evidence="2">The sequence shown here is derived from an EMBL/GenBank/DDBJ whole genome shotgun (WGS) entry which is preliminary data.</text>
</comment>
<sequence length="69" mass="6929">MANIAPAAWEVARAACPKRMAHGPCAGVADDGACEVPGFGACPYTGGSRAGNSLAMARDLAVIGRELRA</sequence>
<proteinExistence type="predicted"/>
<keyword evidence="3" id="KW-1185">Reference proteome</keyword>
<gene>
    <name evidence="2" type="ORF">GCM10022255_090240</name>
</gene>
<evidence type="ECO:0000259" key="1">
    <source>
        <dbReference type="Pfam" id="PF12225"/>
    </source>
</evidence>
<evidence type="ECO:0000313" key="2">
    <source>
        <dbReference type="EMBL" id="GAA4260672.1"/>
    </source>
</evidence>
<reference evidence="3" key="1">
    <citation type="journal article" date="2019" name="Int. J. Syst. Evol. Microbiol.">
        <title>The Global Catalogue of Microorganisms (GCM) 10K type strain sequencing project: providing services to taxonomists for standard genome sequencing and annotation.</title>
        <authorList>
            <consortium name="The Broad Institute Genomics Platform"/>
            <consortium name="The Broad Institute Genome Sequencing Center for Infectious Disease"/>
            <person name="Wu L."/>
            <person name="Ma J."/>
        </authorList>
    </citation>
    <scope>NUCLEOTIDE SEQUENCE [LARGE SCALE GENOMIC DNA]</scope>
    <source>
        <strain evidence="3">JCM 17441</strain>
    </source>
</reference>
<evidence type="ECO:0000313" key="3">
    <source>
        <dbReference type="Proteomes" id="UP001500620"/>
    </source>
</evidence>
<organism evidence="2 3">
    <name type="scientific">Dactylosporangium darangshiense</name>
    <dbReference type="NCBI Taxonomy" id="579108"/>
    <lineage>
        <taxon>Bacteria</taxon>
        <taxon>Bacillati</taxon>
        <taxon>Actinomycetota</taxon>
        <taxon>Actinomycetes</taxon>
        <taxon>Micromonosporales</taxon>
        <taxon>Micromonosporaceae</taxon>
        <taxon>Dactylosporangium</taxon>
    </lineage>
</organism>
<name>A0ABP8DPH1_9ACTN</name>
<dbReference type="InterPro" id="IPR022026">
    <property type="entry name" value="DUF5981"/>
</dbReference>
<protein>
    <recommendedName>
        <fullName evidence="1">Methylene-tetrahydrofolate reductase C-terminal-like domain-containing protein</fullName>
    </recommendedName>
</protein>
<dbReference type="RefSeq" id="WP_345137575.1">
    <property type="nucleotide sequence ID" value="NZ_BAABAT010000041.1"/>
</dbReference>
<feature type="domain" description="Methylene-tetrahydrofolate reductase C-terminal-like" evidence="1">
    <location>
        <begin position="14"/>
        <end position="45"/>
    </location>
</feature>
<dbReference type="Pfam" id="PF12225">
    <property type="entry name" value="DUF5981"/>
    <property type="match status" value="1"/>
</dbReference>
<dbReference type="Proteomes" id="UP001500620">
    <property type="component" value="Unassembled WGS sequence"/>
</dbReference>
<dbReference type="EMBL" id="BAABAT010000041">
    <property type="protein sequence ID" value="GAA4260672.1"/>
    <property type="molecule type" value="Genomic_DNA"/>
</dbReference>